<dbReference type="OrthoDB" id="2923136at2759"/>
<organism evidence="2 3">
    <name type="scientific">Guyanagaster necrorhizus</name>
    <dbReference type="NCBI Taxonomy" id="856835"/>
    <lineage>
        <taxon>Eukaryota</taxon>
        <taxon>Fungi</taxon>
        <taxon>Dikarya</taxon>
        <taxon>Basidiomycota</taxon>
        <taxon>Agaricomycotina</taxon>
        <taxon>Agaricomycetes</taxon>
        <taxon>Agaricomycetidae</taxon>
        <taxon>Agaricales</taxon>
        <taxon>Marasmiineae</taxon>
        <taxon>Physalacriaceae</taxon>
        <taxon>Guyanagaster</taxon>
    </lineage>
</organism>
<reference evidence="2" key="1">
    <citation type="submission" date="2020-11" db="EMBL/GenBank/DDBJ databases">
        <title>Adaptations for nitrogen fixation in a non-lichenized fungal sporocarp promotes dispersal by wood-feeding termites.</title>
        <authorList>
            <consortium name="DOE Joint Genome Institute"/>
            <person name="Koch R.A."/>
            <person name="Yoon G."/>
            <person name="Arayal U."/>
            <person name="Lail K."/>
            <person name="Amirebrahimi M."/>
            <person name="Labutti K."/>
            <person name="Lipzen A."/>
            <person name="Riley R."/>
            <person name="Barry K."/>
            <person name="Henrissat B."/>
            <person name="Grigoriev I.V."/>
            <person name="Herr J.R."/>
            <person name="Aime M.C."/>
        </authorList>
    </citation>
    <scope>NUCLEOTIDE SEQUENCE</scope>
    <source>
        <strain evidence="2">MCA 3950</strain>
    </source>
</reference>
<gene>
    <name evidence="2" type="ORF">BT62DRAFT_1076408</name>
</gene>
<dbReference type="EMBL" id="MU250535">
    <property type="protein sequence ID" value="KAG7446005.1"/>
    <property type="molecule type" value="Genomic_DNA"/>
</dbReference>
<dbReference type="AlphaFoldDB" id="A0A9P7VSQ4"/>
<proteinExistence type="predicted"/>
<keyword evidence="3" id="KW-1185">Reference proteome</keyword>
<sequence length="164" mass="18406">MRLVSLSTTSTTPSPHPPTDHTFDFRLPLSSLDILLVPTSEFLSLRILASLTTDADIGQGDIPVSLRDSFTRRRCDFPIQDVEPDFVRLAMFDEQFSRAYGYHRYVERRGHCYISTFEQVIPLCSVGYINPLTRKFVVLFNAIDPAASTGIGNSQHSLHSLKSA</sequence>
<name>A0A9P7VSQ4_9AGAR</name>
<feature type="compositionally biased region" description="Low complexity" evidence="1">
    <location>
        <begin position="1"/>
        <end position="13"/>
    </location>
</feature>
<dbReference type="RefSeq" id="XP_043039505.1">
    <property type="nucleotide sequence ID" value="XM_043179217.1"/>
</dbReference>
<accession>A0A9P7VSQ4</accession>
<evidence type="ECO:0000313" key="3">
    <source>
        <dbReference type="Proteomes" id="UP000812287"/>
    </source>
</evidence>
<evidence type="ECO:0000313" key="2">
    <source>
        <dbReference type="EMBL" id="KAG7446005.1"/>
    </source>
</evidence>
<feature type="region of interest" description="Disordered" evidence="1">
    <location>
        <begin position="1"/>
        <end position="20"/>
    </location>
</feature>
<protein>
    <submittedName>
        <fullName evidence="2">Uncharacterized protein</fullName>
    </submittedName>
</protein>
<comment type="caution">
    <text evidence="2">The sequence shown here is derived from an EMBL/GenBank/DDBJ whole genome shotgun (WGS) entry which is preliminary data.</text>
</comment>
<dbReference type="GeneID" id="66101511"/>
<dbReference type="Proteomes" id="UP000812287">
    <property type="component" value="Unassembled WGS sequence"/>
</dbReference>
<evidence type="ECO:0000256" key="1">
    <source>
        <dbReference type="SAM" id="MobiDB-lite"/>
    </source>
</evidence>